<name>A0AAE0VIH4_9BIVA</name>
<sequence length="114" mass="13346">MTFPNAIHVQYSKYMQERFRFQIQRKVGVSGNLMGTVIDNIFVDDDLRKKDKRENTSPCERTKKNLKEDLQTNSNGESLNKILENNIDWKQRHIPQLLFQAVDPTSSIPNVFCM</sequence>
<reference evidence="1" key="3">
    <citation type="submission" date="2023-05" db="EMBL/GenBank/DDBJ databases">
        <authorList>
            <person name="Smith C.H."/>
        </authorList>
    </citation>
    <scope>NUCLEOTIDE SEQUENCE</scope>
    <source>
        <strain evidence="1">CHS0354</strain>
        <tissue evidence="1">Mantle</tissue>
    </source>
</reference>
<reference evidence="1" key="2">
    <citation type="journal article" date="2021" name="Genome Biol. Evol.">
        <title>Developing a high-quality reference genome for a parasitic bivalve with doubly uniparental inheritance (Bivalvia: Unionida).</title>
        <authorList>
            <person name="Smith C.H."/>
        </authorList>
    </citation>
    <scope>NUCLEOTIDE SEQUENCE</scope>
    <source>
        <strain evidence="1">CHS0354</strain>
        <tissue evidence="1">Mantle</tissue>
    </source>
</reference>
<reference evidence="1" key="1">
    <citation type="journal article" date="2021" name="Genome Biol. Evol.">
        <title>A High-Quality Reference Genome for a Parasitic Bivalve with Doubly Uniparental Inheritance (Bivalvia: Unionida).</title>
        <authorList>
            <person name="Smith C.H."/>
        </authorList>
    </citation>
    <scope>NUCLEOTIDE SEQUENCE</scope>
    <source>
        <strain evidence="1">CHS0354</strain>
    </source>
</reference>
<dbReference type="Proteomes" id="UP001195483">
    <property type="component" value="Unassembled WGS sequence"/>
</dbReference>
<evidence type="ECO:0000313" key="2">
    <source>
        <dbReference type="Proteomes" id="UP001195483"/>
    </source>
</evidence>
<dbReference type="AlphaFoldDB" id="A0AAE0VIH4"/>
<gene>
    <name evidence="1" type="ORF">CHS0354_028354</name>
</gene>
<proteinExistence type="predicted"/>
<evidence type="ECO:0000313" key="1">
    <source>
        <dbReference type="EMBL" id="KAK3579523.1"/>
    </source>
</evidence>
<accession>A0AAE0VIH4</accession>
<feature type="non-terminal residue" evidence="1">
    <location>
        <position position="114"/>
    </location>
</feature>
<protein>
    <submittedName>
        <fullName evidence="1">Uncharacterized protein</fullName>
    </submittedName>
</protein>
<comment type="caution">
    <text evidence="1">The sequence shown here is derived from an EMBL/GenBank/DDBJ whole genome shotgun (WGS) entry which is preliminary data.</text>
</comment>
<organism evidence="1 2">
    <name type="scientific">Potamilus streckersoni</name>
    <dbReference type="NCBI Taxonomy" id="2493646"/>
    <lineage>
        <taxon>Eukaryota</taxon>
        <taxon>Metazoa</taxon>
        <taxon>Spiralia</taxon>
        <taxon>Lophotrochozoa</taxon>
        <taxon>Mollusca</taxon>
        <taxon>Bivalvia</taxon>
        <taxon>Autobranchia</taxon>
        <taxon>Heteroconchia</taxon>
        <taxon>Palaeoheterodonta</taxon>
        <taxon>Unionida</taxon>
        <taxon>Unionoidea</taxon>
        <taxon>Unionidae</taxon>
        <taxon>Ambleminae</taxon>
        <taxon>Lampsilini</taxon>
        <taxon>Potamilus</taxon>
    </lineage>
</organism>
<dbReference type="EMBL" id="JAEAOA010001694">
    <property type="protein sequence ID" value="KAK3579523.1"/>
    <property type="molecule type" value="Genomic_DNA"/>
</dbReference>
<keyword evidence="2" id="KW-1185">Reference proteome</keyword>